<keyword evidence="4 8" id="KW-0472">Membrane</keyword>
<dbReference type="Gene3D" id="1.10.287.950">
    <property type="entry name" value="Methyl-accepting chemotaxis protein"/>
    <property type="match status" value="1"/>
</dbReference>
<dbReference type="PROSITE" id="PS50111">
    <property type="entry name" value="CHEMOTAXIS_TRANSDUC_2"/>
    <property type="match status" value="1"/>
</dbReference>
<evidence type="ECO:0000256" key="6">
    <source>
        <dbReference type="ARBA" id="ARBA00029447"/>
    </source>
</evidence>
<feature type="domain" description="Methyl-accepting transducer" evidence="9">
    <location>
        <begin position="273"/>
        <end position="509"/>
    </location>
</feature>
<reference evidence="11" key="1">
    <citation type="journal article" date="2019" name="Int. J. Syst. Evol. Microbiol.">
        <title>The Global Catalogue of Microorganisms (GCM) 10K type strain sequencing project: providing services to taxonomists for standard genome sequencing and annotation.</title>
        <authorList>
            <consortium name="The Broad Institute Genomics Platform"/>
            <consortium name="The Broad Institute Genome Sequencing Center for Infectious Disease"/>
            <person name="Wu L."/>
            <person name="Ma J."/>
        </authorList>
    </citation>
    <scope>NUCLEOTIDE SEQUENCE [LARGE SCALE GENOMIC DNA]</scope>
    <source>
        <strain evidence="11">CECT 7297</strain>
    </source>
</reference>
<dbReference type="InterPro" id="IPR024478">
    <property type="entry name" value="HlyB_4HB_MCP"/>
</dbReference>
<comment type="subcellular location">
    <subcellularLocation>
        <location evidence="1">Membrane</location>
        <topology evidence="1">Multi-pass membrane protein</topology>
    </subcellularLocation>
</comment>
<dbReference type="Proteomes" id="UP001595798">
    <property type="component" value="Unassembled WGS sequence"/>
</dbReference>
<dbReference type="CDD" id="cd11386">
    <property type="entry name" value="MCP_signal"/>
    <property type="match status" value="1"/>
</dbReference>
<name>A0ABV8QEM4_9GAMM</name>
<sequence length="549" mass="59429">MFHRLTVAGKLGLGFGFLLSLMVLISLVGNFRVGFMDRTLHEVREGAAVKQRHAINFRGSVHDRAIAIRDAVLVRNDRALEGHLRDVQRLDAFYQDSAVAMDRLFDELGATDREARLLADIQQIERDTLALTERLIDLRRDQGPEAARTFLLEEVSPAYTEWLKRVNAFIDHQEAIVSADIDRVQDAASNFQTLIFLVTGFAILAGVVVVVLIIRNLKSTLGAEPETVAEAIRAMADGQLDQDIQTRYPNSVMGVLKETTGRLGATMTRVRQASTQLAEASSELLGTADNNREQIRLQSEEAQQMAAAVNQMAATVNEVAGFAANAASATRTADEEVENGNRVVGDTATAIGNLADTLEGATDTVKQVSQDSANIETIIEVINGIAEQTNLLALNAAIEAARAGTHGRGFAVVADEVRSLATRTQDSTREIQEMIGKLQTGAGQAVTAMETSRERARETVVQTGEARDALARIRHEVGAINDMNAQIASAAEEQSSVAEEVNRNISRIHDATVETAAGSEQVAASSRELDTLADQLRGEVSFFRTRSGA</sequence>
<dbReference type="InterPro" id="IPR004090">
    <property type="entry name" value="Chemotax_Me-accpt_rcpt"/>
</dbReference>
<keyword evidence="3 8" id="KW-1133">Transmembrane helix</keyword>
<proteinExistence type="inferred from homology"/>
<protein>
    <submittedName>
        <fullName evidence="10">Methyl-accepting chemotaxis protein</fullName>
    </submittedName>
</protein>
<gene>
    <name evidence="10" type="ORF">ACFOZ5_02620</name>
</gene>
<dbReference type="PRINTS" id="PR00260">
    <property type="entry name" value="CHEMTRNSDUCR"/>
</dbReference>
<evidence type="ECO:0000256" key="3">
    <source>
        <dbReference type="ARBA" id="ARBA00022989"/>
    </source>
</evidence>
<evidence type="ECO:0000313" key="11">
    <source>
        <dbReference type="Proteomes" id="UP001595798"/>
    </source>
</evidence>
<dbReference type="InterPro" id="IPR004089">
    <property type="entry name" value="MCPsignal_dom"/>
</dbReference>
<comment type="caution">
    <text evidence="10">The sequence shown here is derived from an EMBL/GenBank/DDBJ whole genome shotgun (WGS) entry which is preliminary data.</text>
</comment>
<dbReference type="RefSeq" id="WP_379885221.1">
    <property type="nucleotide sequence ID" value="NZ_JBHSDI010000001.1"/>
</dbReference>
<dbReference type="EMBL" id="JBHSDI010000001">
    <property type="protein sequence ID" value="MFC4257921.1"/>
    <property type="molecule type" value="Genomic_DNA"/>
</dbReference>
<evidence type="ECO:0000259" key="9">
    <source>
        <dbReference type="PROSITE" id="PS50111"/>
    </source>
</evidence>
<comment type="similarity">
    <text evidence="6">Belongs to the methyl-accepting chemotaxis (MCP) protein family.</text>
</comment>
<evidence type="ECO:0000256" key="5">
    <source>
        <dbReference type="ARBA" id="ARBA00023224"/>
    </source>
</evidence>
<evidence type="ECO:0000256" key="7">
    <source>
        <dbReference type="PROSITE-ProRule" id="PRU00284"/>
    </source>
</evidence>
<feature type="transmembrane region" description="Helical" evidence="8">
    <location>
        <begin position="193"/>
        <end position="214"/>
    </location>
</feature>
<dbReference type="PANTHER" id="PTHR32089:SF119">
    <property type="entry name" value="METHYL-ACCEPTING CHEMOTAXIS PROTEIN CTPL"/>
    <property type="match status" value="1"/>
</dbReference>
<dbReference type="SUPFAM" id="SSF58104">
    <property type="entry name" value="Methyl-accepting chemotaxis protein (MCP) signaling domain"/>
    <property type="match status" value="1"/>
</dbReference>
<dbReference type="InterPro" id="IPR047347">
    <property type="entry name" value="YvaQ-like_sensor"/>
</dbReference>
<keyword evidence="5 7" id="KW-0807">Transducer</keyword>
<keyword evidence="2 8" id="KW-0812">Transmembrane</keyword>
<evidence type="ECO:0000256" key="1">
    <source>
        <dbReference type="ARBA" id="ARBA00004141"/>
    </source>
</evidence>
<dbReference type="CDD" id="cd19411">
    <property type="entry name" value="MCP2201-like_sensor"/>
    <property type="match status" value="1"/>
</dbReference>
<organism evidence="10 11">
    <name type="scientific">Marinobacter lacisalsi</name>
    <dbReference type="NCBI Taxonomy" id="475979"/>
    <lineage>
        <taxon>Bacteria</taxon>
        <taxon>Pseudomonadati</taxon>
        <taxon>Pseudomonadota</taxon>
        <taxon>Gammaproteobacteria</taxon>
        <taxon>Pseudomonadales</taxon>
        <taxon>Marinobacteraceae</taxon>
        <taxon>Marinobacter</taxon>
    </lineage>
</organism>
<evidence type="ECO:0000256" key="4">
    <source>
        <dbReference type="ARBA" id="ARBA00023136"/>
    </source>
</evidence>
<dbReference type="Pfam" id="PF12729">
    <property type="entry name" value="4HB_MCP_1"/>
    <property type="match status" value="1"/>
</dbReference>
<dbReference type="Pfam" id="PF00015">
    <property type="entry name" value="MCPsignal"/>
    <property type="match status" value="1"/>
</dbReference>
<evidence type="ECO:0000313" key="10">
    <source>
        <dbReference type="EMBL" id="MFC4257921.1"/>
    </source>
</evidence>
<dbReference type="SMART" id="SM00283">
    <property type="entry name" value="MA"/>
    <property type="match status" value="1"/>
</dbReference>
<evidence type="ECO:0000256" key="8">
    <source>
        <dbReference type="SAM" id="Phobius"/>
    </source>
</evidence>
<evidence type="ECO:0000256" key="2">
    <source>
        <dbReference type="ARBA" id="ARBA00022692"/>
    </source>
</evidence>
<keyword evidence="11" id="KW-1185">Reference proteome</keyword>
<accession>A0ABV8QEM4</accession>
<feature type="transmembrane region" description="Helical" evidence="8">
    <location>
        <begin position="12"/>
        <end position="31"/>
    </location>
</feature>
<dbReference type="PANTHER" id="PTHR32089">
    <property type="entry name" value="METHYL-ACCEPTING CHEMOTAXIS PROTEIN MCPB"/>
    <property type="match status" value="1"/>
</dbReference>